<dbReference type="InterPro" id="IPR005122">
    <property type="entry name" value="Uracil-DNA_glycosylase-like"/>
</dbReference>
<keyword evidence="7 8" id="KW-0234">DNA repair</keyword>
<dbReference type="PANTHER" id="PTHR11264">
    <property type="entry name" value="URACIL-DNA GLYCOSYLASE"/>
    <property type="match status" value="1"/>
</dbReference>
<dbReference type="NCBIfam" id="NF003588">
    <property type="entry name" value="PRK05254.1-1"/>
    <property type="match status" value="1"/>
</dbReference>
<comment type="function">
    <text evidence="2 8 10">Excises uracil residues from the DNA which can arise as a result of misincorporation of dUMP residues by DNA polymerase or due to deamination of cytosine.</text>
</comment>
<keyword evidence="12" id="KW-0326">Glycosidase</keyword>
<dbReference type="AlphaFoldDB" id="A0AAX1TTU8"/>
<dbReference type="HAMAP" id="MF_00148">
    <property type="entry name" value="UDG"/>
    <property type="match status" value="1"/>
</dbReference>
<dbReference type="CDD" id="cd10027">
    <property type="entry name" value="UDG-F1-like"/>
    <property type="match status" value="1"/>
</dbReference>
<dbReference type="NCBIfam" id="NF003589">
    <property type="entry name" value="PRK05254.1-2"/>
    <property type="match status" value="1"/>
</dbReference>
<keyword evidence="8" id="KW-0963">Cytoplasm</keyword>
<dbReference type="InterPro" id="IPR002043">
    <property type="entry name" value="UDG_fam1"/>
</dbReference>
<dbReference type="NCBIfam" id="NF003592">
    <property type="entry name" value="PRK05254.1-5"/>
    <property type="match status" value="1"/>
</dbReference>
<dbReference type="SUPFAM" id="SSF52141">
    <property type="entry name" value="Uracil-DNA glycosylase-like"/>
    <property type="match status" value="1"/>
</dbReference>
<name>A0AAX1TTU8_9FUSO</name>
<dbReference type="PROSITE" id="PS00130">
    <property type="entry name" value="U_DNA_GLYCOSYLASE"/>
    <property type="match status" value="1"/>
</dbReference>
<evidence type="ECO:0000256" key="9">
    <source>
        <dbReference type="PROSITE-ProRule" id="PRU10072"/>
    </source>
</evidence>
<evidence type="ECO:0000256" key="2">
    <source>
        <dbReference type="ARBA" id="ARBA00002631"/>
    </source>
</evidence>
<dbReference type="GO" id="GO:0097510">
    <property type="term" value="P:base-excision repair, AP site formation via deaminated base removal"/>
    <property type="evidence" value="ECO:0007669"/>
    <property type="project" value="TreeGrafter"/>
</dbReference>
<reference evidence="12 13" key="1">
    <citation type="submission" date="2018-06" db="EMBL/GenBank/DDBJ databases">
        <authorList>
            <consortium name="Pathogen Informatics"/>
            <person name="Doyle S."/>
        </authorList>
    </citation>
    <scope>NUCLEOTIDE SEQUENCE [LARGE SCALE GENOMIC DNA]</scope>
    <source>
        <strain evidence="12 13">NCTC12112</strain>
    </source>
</reference>
<evidence type="ECO:0000256" key="4">
    <source>
        <dbReference type="ARBA" id="ARBA00012030"/>
    </source>
</evidence>
<sequence length="224" mass="25664">MVNLNNDWDEILKDEFEKEYYQKLRKFLITEYKSETIYPKMENIFSALKLTSYKDCKVLILGQDPYHGPNQAHGLAFSVNIGIKTPPSLQNMYKELRDELGLYVPNNGYLVPWAEQGILLLNTALTVRAGAANSHSKVGWEIFTDSIIKYLNDREDPVIFVLWGGNARKKKAFINTDRHYILEAAHPSPLSAHNGFFGCGHFKKINEILSSLGKKEINWQIENV</sequence>
<accession>A0AAX1TTU8</accession>
<dbReference type="Proteomes" id="UP000249008">
    <property type="component" value="Chromosome 1"/>
</dbReference>
<evidence type="ECO:0000259" key="11">
    <source>
        <dbReference type="SMART" id="SM00986"/>
    </source>
</evidence>
<dbReference type="KEGG" id="ful:C4N20_07715"/>
<evidence type="ECO:0000256" key="3">
    <source>
        <dbReference type="ARBA" id="ARBA00008184"/>
    </source>
</evidence>
<comment type="catalytic activity">
    <reaction evidence="1 8 10">
        <text>Hydrolyzes single-stranded DNA or mismatched double-stranded DNA and polynucleotides, releasing free uracil.</text>
        <dbReference type="EC" id="3.2.2.27"/>
    </reaction>
</comment>
<protein>
    <recommendedName>
        <fullName evidence="4 8">Uracil-DNA glycosylase</fullName>
        <shortName evidence="8">UDG</shortName>
        <ecNumber evidence="4 8">3.2.2.27</ecNumber>
    </recommendedName>
</protein>
<dbReference type="SMART" id="SM00987">
    <property type="entry name" value="UreE_C"/>
    <property type="match status" value="1"/>
</dbReference>
<evidence type="ECO:0000256" key="7">
    <source>
        <dbReference type="ARBA" id="ARBA00023204"/>
    </source>
</evidence>
<dbReference type="GO" id="GO:0004844">
    <property type="term" value="F:uracil DNA N-glycosylase activity"/>
    <property type="evidence" value="ECO:0007669"/>
    <property type="project" value="UniProtKB-UniRule"/>
</dbReference>
<organism evidence="12 13">
    <name type="scientific">Fusobacterium ulcerans</name>
    <dbReference type="NCBI Taxonomy" id="861"/>
    <lineage>
        <taxon>Bacteria</taxon>
        <taxon>Fusobacteriati</taxon>
        <taxon>Fusobacteriota</taxon>
        <taxon>Fusobacteriia</taxon>
        <taxon>Fusobacteriales</taxon>
        <taxon>Fusobacteriaceae</taxon>
        <taxon>Fusobacterium</taxon>
    </lineage>
</organism>
<comment type="subcellular location">
    <subcellularLocation>
        <location evidence="8">Cytoplasm</location>
    </subcellularLocation>
</comment>
<dbReference type="NCBIfam" id="NF003591">
    <property type="entry name" value="PRK05254.1-4"/>
    <property type="match status" value="1"/>
</dbReference>
<gene>
    <name evidence="8 12" type="primary">ung</name>
    <name evidence="12" type="ORF">NCTC12112_00090</name>
</gene>
<evidence type="ECO:0000313" key="13">
    <source>
        <dbReference type="Proteomes" id="UP000249008"/>
    </source>
</evidence>
<dbReference type="Gene3D" id="3.40.470.10">
    <property type="entry name" value="Uracil-DNA glycosylase-like domain"/>
    <property type="match status" value="1"/>
</dbReference>
<evidence type="ECO:0000256" key="5">
    <source>
        <dbReference type="ARBA" id="ARBA00022763"/>
    </source>
</evidence>
<feature type="domain" description="Uracil-DNA glycosylase-like" evidence="11">
    <location>
        <begin position="49"/>
        <end position="209"/>
    </location>
</feature>
<dbReference type="GeneID" id="78454691"/>
<dbReference type="Pfam" id="PF03167">
    <property type="entry name" value="UDG"/>
    <property type="match status" value="1"/>
</dbReference>
<evidence type="ECO:0000256" key="10">
    <source>
        <dbReference type="RuleBase" id="RU003780"/>
    </source>
</evidence>
<evidence type="ECO:0000256" key="8">
    <source>
        <dbReference type="HAMAP-Rule" id="MF_00148"/>
    </source>
</evidence>
<dbReference type="GO" id="GO:0005737">
    <property type="term" value="C:cytoplasm"/>
    <property type="evidence" value="ECO:0007669"/>
    <property type="project" value="UniProtKB-SubCell"/>
</dbReference>
<dbReference type="RefSeq" id="WP_005978738.1">
    <property type="nucleotide sequence ID" value="NZ_CABKNW010000004.1"/>
</dbReference>
<feature type="active site" description="Proton acceptor" evidence="8 9">
    <location>
        <position position="64"/>
    </location>
</feature>
<comment type="similarity">
    <text evidence="3 8 10">Belongs to the uracil-DNA glycosylase (UDG) superfamily. UNG family.</text>
</comment>
<dbReference type="EC" id="3.2.2.27" evidence="4 8"/>
<dbReference type="InterPro" id="IPR036895">
    <property type="entry name" value="Uracil-DNA_glycosylase-like_sf"/>
</dbReference>
<evidence type="ECO:0000256" key="1">
    <source>
        <dbReference type="ARBA" id="ARBA00001400"/>
    </source>
</evidence>
<dbReference type="SMART" id="SM00986">
    <property type="entry name" value="UDG"/>
    <property type="match status" value="1"/>
</dbReference>
<dbReference type="NCBIfam" id="TIGR00628">
    <property type="entry name" value="ung"/>
    <property type="match status" value="1"/>
</dbReference>
<evidence type="ECO:0000256" key="6">
    <source>
        <dbReference type="ARBA" id="ARBA00022801"/>
    </source>
</evidence>
<keyword evidence="5 8" id="KW-0227">DNA damage</keyword>
<keyword evidence="6 8" id="KW-0378">Hydrolase</keyword>
<dbReference type="InterPro" id="IPR018085">
    <property type="entry name" value="Ura-DNA_Glyclase_AS"/>
</dbReference>
<dbReference type="PANTHER" id="PTHR11264:SF0">
    <property type="entry name" value="URACIL-DNA GLYCOSYLASE"/>
    <property type="match status" value="1"/>
</dbReference>
<proteinExistence type="inferred from homology"/>
<dbReference type="EMBL" id="LS483487">
    <property type="protein sequence ID" value="SQI99381.1"/>
    <property type="molecule type" value="Genomic_DNA"/>
</dbReference>
<dbReference type="FunFam" id="3.40.470.10:FF:000001">
    <property type="entry name" value="Uracil-DNA glycosylase"/>
    <property type="match status" value="1"/>
</dbReference>
<evidence type="ECO:0000313" key="12">
    <source>
        <dbReference type="EMBL" id="SQI99381.1"/>
    </source>
</evidence>